<comment type="similarity">
    <text evidence="8">Belongs to the glutamate 5-kinase family.</text>
</comment>
<evidence type="ECO:0000313" key="10">
    <source>
        <dbReference type="EMBL" id="MCW0481101.1"/>
    </source>
</evidence>
<feature type="domain" description="PUA" evidence="9">
    <location>
        <begin position="280"/>
        <end position="353"/>
    </location>
</feature>
<dbReference type="EMBL" id="JAPAAF010000001">
    <property type="protein sequence ID" value="MCW0481101.1"/>
    <property type="molecule type" value="Genomic_DNA"/>
</dbReference>
<dbReference type="InterPro" id="IPR041739">
    <property type="entry name" value="G5K_ProB"/>
</dbReference>
<dbReference type="RefSeq" id="WP_282589706.1">
    <property type="nucleotide sequence ID" value="NZ_JAPAAF010000001.1"/>
</dbReference>
<evidence type="ECO:0000256" key="7">
    <source>
        <dbReference type="ARBA" id="ARBA00022840"/>
    </source>
</evidence>
<dbReference type="InterPro" id="IPR015947">
    <property type="entry name" value="PUA-like_sf"/>
</dbReference>
<dbReference type="InterPro" id="IPR005715">
    <property type="entry name" value="Glu_5kinase/COase_Synthase"/>
</dbReference>
<comment type="caution">
    <text evidence="8">Lacks conserved residue(s) required for the propagation of feature annotation.</text>
</comment>
<keyword evidence="2 8" id="KW-0028">Amino-acid biosynthesis</keyword>
<evidence type="ECO:0000256" key="8">
    <source>
        <dbReference type="HAMAP-Rule" id="MF_00456"/>
    </source>
</evidence>
<dbReference type="PRINTS" id="PR00474">
    <property type="entry name" value="GLU5KINASE"/>
</dbReference>
<dbReference type="SUPFAM" id="SSF53633">
    <property type="entry name" value="Carbamate kinase-like"/>
    <property type="match status" value="1"/>
</dbReference>
<dbReference type="PIRSF" id="PIRSF000729">
    <property type="entry name" value="GK"/>
    <property type="match status" value="1"/>
</dbReference>
<dbReference type="Gene3D" id="2.30.130.10">
    <property type="entry name" value="PUA domain"/>
    <property type="match status" value="1"/>
</dbReference>
<dbReference type="NCBIfam" id="TIGR01027">
    <property type="entry name" value="proB"/>
    <property type="match status" value="1"/>
</dbReference>
<evidence type="ECO:0000256" key="5">
    <source>
        <dbReference type="ARBA" id="ARBA00022741"/>
    </source>
</evidence>
<dbReference type="PROSITE" id="PS50890">
    <property type="entry name" value="PUA"/>
    <property type="match status" value="1"/>
</dbReference>
<comment type="subcellular location">
    <subcellularLocation>
        <location evidence="8">Cytoplasm</location>
    </subcellularLocation>
</comment>
<dbReference type="GO" id="GO:0005524">
    <property type="term" value="F:ATP binding"/>
    <property type="evidence" value="ECO:0007669"/>
    <property type="project" value="UniProtKB-KW"/>
</dbReference>
<accession>A0AA41Y0A3</accession>
<feature type="binding site" evidence="8">
    <location>
        <position position="11"/>
    </location>
    <ligand>
        <name>ATP</name>
        <dbReference type="ChEBI" id="CHEBI:30616"/>
    </ligand>
</feature>
<dbReference type="SMART" id="SM00359">
    <property type="entry name" value="PUA"/>
    <property type="match status" value="1"/>
</dbReference>
<evidence type="ECO:0000256" key="6">
    <source>
        <dbReference type="ARBA" id="ARBA00022777"/>
    </source>
</evidence>
<name>A0AA41Y0A3_9BACT</name>
<dbReference type="InterPro" id="IPR001057">
    <property type="entry name" value="Glu/AcGlu_kinase"/>
</dbReference>
<protein>
    <recommendedName>
        <fullName evidence="8">Glutamate 5-kinase</fullName>
        <ecNumber evidence="8">2.7.2.11</ecNumber>
    </recommendedName>
    <alternativeName>
        <fullName evidence="8">Gamma-glutamyl kinase</fullName>
        <shortName evidence="8">GK</shortName>
    </alternativeName>
</protein>
<evidence type="ECO:0000256" key="4">
    <source>
        <dbReference type="ARBA" id="ARBA00022679"/>
    </source>
</evidence>
<dbReference type="HAMAP" id="MF_00456">
    <property type="entry name" value="ProB"/>
    <property type="match status" value="1"/>
</dbReference>
<evidence type="ECO:0000256" key="3">
    <source>
        <dbReference type="ARBA" id="ARBA00022650"/>
    </source>
</evidence>
<sequence>MNFNYRKITVKVGSNVLTKSDGTLNVARIAHLVDQIAYLHKKGVEVILVSSGAVAAGRSELKIQRKLDTVSSRQLWSAVGQVKLINRYADFFREHGIVCAQVLTTKDNFADRDHYLNMKNCFTTLLENKVVPIVNENDTISVTELMFTDNDELSGLIASMQNSEALIILSNIEGIYDGDPSLPGSKIIEEIGTKEKDWMKNISMQKSGFGRGGMLTKSSIARKVAKEGIAVHIASGLRDNVLIDILRKDGQLKHTVFKPEIRKASNVKKWIAYSHSFAKGELVINQGAKEALFSPKATSLLLIGVTEVKGLFQSGDIVKIMDERGKLVGWGKAQFSSEKALQELGSKNQKPIVHYDYLYLIED</sequence>
<dbReference type="AlphaFoldDB" id="A0AA41Y0A3"/>
<feature type="binding site" evidence="8">
    <location>
        <position position="150"/>
    </location>
    <ligand>
        <name>substrate</name>
    </ligand>
</feature>
<evidence type="ECO:0000259" key="9">
    <source>
        <dbReference type="SMART" id="SM00359"/>
    </source>
</evidence>
<reference evidence="10" key="1">
    <citation type="submission" date="2022-10" db="EMBL/GenBank/DDBJ databases">
        <title>Gaoshiqiia sediminis gen. nov., sp. nov., isolated from coastal sediment.</title>
        <authorList>
            <person name="Yu W.X."/>
            <person name="Mu D.S."/>
            <person name="Du J.Z."/>
            <person name="Liang Y.Q."/>
        </authorList>
    </citation>
    <scope>NUCLEOTIDE SEQUENCE</scope>
    <source>
        <strain evidence="10">A06</strain>
    </source>
</reference>
<dbReference type="GO" id="GO:0004349">
    <property type="term" value="F:glutamate 5-kinase activity"/>
    <property type="evidence" value="ECO:0007669"/>
    <property type="project" value="UniProtKB-UniRule"/>
</dbReference>
<dbReference type="InterPro" id="IPR011529">
    <property type="entry name" value="Glu_5kinase"/>
</dbReference>
<comment type="pathway">
    <text evidence="8">Amino-acid biosynthesis; L-proline biosynthesis; L-glutamate 5-semialdehyde from L-glutamate: step 1/2.</text>
</comment>
<dbReference type="SUPFAM" id="SSF88697">
    <property type="entry name" value="PUA domain-like"/>
    <property type="match status" value="1"/>
</dbReference>
<dbReference type="CDD" id="cd21157">
    <property type="entry name" value="PUA_G5K"/>
    <property type="match status" value="1"/>
</dbReference>
<keyword evidence="5 8" id="KW-0547">Nucleotide-binding</keyword>
<dbReference type="Pfam" id="PF01472">
    <property type="entry name" value="PUA"/>
    <property type="match status" value="1"/>
</dbReference>
<keyword evidence="7 8" id="KW-0067">ATP-binding</keyword>
<dbReference type="CDD" id="cd04242">
    <property type="entry name" value="AAK_G5K_ProB"/>
    <property type="match status" value="1"/>
</dbReference>
<keyword evidence="11" id="KW-1185">Reference proteome</keyword>
<gene>
    <name evidence="8 10" type="primary">proB</name>
    <name evidence="10" type="ORF">N2K84_00060</name>
</gene>
<dbReference type="Proteomes" id="UP001163821">
    <property type="component" value="Unassembled WGS sequence"/>
</dbReference>
<evidence type="ECO:0000256" key="2">
    <source>
        <dbReference type="ARBA" id="ARBA00022605"/>
    </source>
</evidence>
<dbReference type="InterPro" id="IPR036974">
    <property type="entry name" value="PUA_sf"/>
</dbReference>
<dbReference type="GO" id="GO:0003723">
    <property type="term" value="F:RNA binding"/>
    <property type="evidence" value="ECO:0007669"/>
    <property type="project" value="InterPro"/>
</dbReference>
<comment type="function">
    <text evidence="8">Catalyzes the transfer of a phosphate group to glutamate to form L-glutamate 5-phosphate.</text>
</comment>
<dbReference type="GO" id="GO:0055129">
    <property type="term" value="P:L-proline biosynthetic process"/>
    <property type="evidence" value="ECO:0007669"/>
    <property type="project" value="UniProtKB-UniRule"/>
</dbReference>
<feature type="binding site" evidence="8">
    <location>
        <position position="51"/>
    </location>
    <ligand>
        <name>substrate</name>
    </ligand>
</feature>
<dbReference type="PANTHER" id="PTHR43654">
    <property type="entry name" value="GLUTAMATE 5-KINASE"/>
    <property type="match status" value="1"/>
</dbReference>
<dbReference type="GO" id="GO:0005829">
    <property type="term" value="C:cytosol"/>
    <property type="evidence" value="ECO:0007669"/>
    <property type="project" value="TreeGrafter"/>
</dbReference>
<dbReference type="InterPro" id="IPR001048">
    <property type="entry name" value="Asp/Glu/Uridylate_kinase"/>
</dbReference>
<comment type="caution">
    <text evidence="10">The sequence shown here is derived from an EMBL/GenBank/DDBJ whole genome shotgun (WGS) entry which is preliminary data.</text>
</comment>
<dbReference type="InterPro" id="IPR036393">
    <property type="entry name" value="AceGlu_kinase-like_sf"/>
</dbReference>
<comment type="catalytic activity">
    <reaction evidence="8">
        <text>L-glutamate + ATP = L-glutamyl 5-phosphate + ADP</text>
        <dbReference type="Rhea" id="RHEA:14877"/>
        <dbReference type="ChEBI" id="CHEBI:29985"/>
        <dbReference type="ChEBI" id="CHEBI:30616"/>
        <dbReference type="ChEBI" id="CHEBI:58274"/>
        <dbReference type="ChEBI" id="CHEBI:456216"/>
        <dbReference type="EC" id="2.7.2.11"/>
    </reaction>
</comment>
<keyword evidence="3 8" id="KW-0641">Proline biosynthesis</keyword>
<feature type="binding site" evidence="8">
    <location>
        <position position="138"/>
    </location>
    <ligand>
        <name>substrate</name>
    </ligand>
</feature>
<keyword evidence="1 8" id="KW-0963">Cytoplasm</keyword>
<evidence type="ECO:0000313" key="11">
    <source>
        <dbReference type="Proteomes" id="UP001163821"/>
    </source>
</evidence>
<proteinExistence type="inferred from homology"/>
<dbReference type="FunFam" id="3.40.1160.10:FF:000040">
    <property type="entry name" value="Glutamate 5-kinase"/>
    <property type="match status" value="1"/>
</dbReference>
<keyword evidence="6 8" id="KW-0418">Kinase</keyword>
<dbReference type="Gene3D" id="3.40.1160.10">
    <property type="entry name" value="Acetylglutamate kinase-like"/>
    <property type="match status" value="1"/>
</dbReference>
<dbReference type="InterPro" id="IPR002478">
    <property type="entry name" value="PUA"/>
</dbReference>
<organism evidence="10 11">
    <name type="scientific">Gaoshiqia sediminis</name>
    <dbReference type="NCBI Taxonomy" id="2986998"/>
    <lineage>
        <taxon>Bacteria</taxon>
        <taxon>Pseudomonadati</taxon>
        <taxon>Bacteroidota</taxon>
        <taxon>Bacteroidia</taxon>
        <taxon>Marinilabiliales</taxon>
        <taxon>Prolixibacteraceae</taxon>
        <taxon>Gaoshiqia</taxon>
    </lineage>
</organism>
<dbReference type="Pfam" id="PF00696">
    <property type="entry name" value="AA_kinase"/>
    <property type="match status" value="1"/>
</dbReference>
<evidence type="ECO:0000256" key="1">
    <source>
        <dbReference type="ARBA" id="ARBA00022490"/>
    </source>
</evidence>
<dbReference type="EC" id="2.7.2.11" evidence="8"/>
<keyword evidence="4 8" id="KW-0808">Transferase</keyword>
<dbReference type="PANTHER" id="PTHR43654:SF1">
    <property type="entry name" value="ISOPENTENYL PHOSPHATE KINASE"/>
    <property type="match status" value="1"/>
</dbReference>